<dbReference type="Gene3D" id="1.10.10.60">
    <property type="entry name" value="Homeodomain-like"/>
    <property type="match status" value="1"/>
</dbReference>
<dbReference type="OrthoDB" id="125347at2759"/>
<name>A0A5E4NSB7_9HEMI</name>
<evidence type="ECO:0000313" key="2">
    <source>
        <dbReference type="EMBL" id="VVC45654.1"/>
    </source>
</evidence>
<dbReference type="AlphaFoldDB" id="A0A5E4NSB7"/>
<organism evidence="2 3">
    <name type="scientific">Cinara cedri</name>
    <dbReference type="NCBI Taxonomy" id="506608"/>
    <lineage>
        <taxon>Eukaryota</taxon>
        <taxon>Metazoa</taxon>
        <taxon>Ecdysozoa</taxon>
        <taxon>Arthropoda</taxon>
        <taxon>Hexapoda</taxon>
        <taxon>Insecta</taxon>
        <taxon>Pterygota</taxon>
        <taxon>Neoptera</taxon>
        <taxon>Paraneoptera</taxon>
        <taxon>Hemiptera</taxon>
        <taxon>Sternorrhyncha</taxon>
        <taxon>Aphidomorpha</taxon>
        <taxon>Aphidoidea</taxon>
        <taxon>Aphididae</taxon>
        <taxon>Lachninae</taxon>
        <taxon>Cinara</taxon>
    </lineage>
</organism>
<dbReference type="GO" id="GO:0005634">
    <property type="term" value="C:nucleus"/>
    <property type="evidence" value="ECO:0007669"/>
    <property type="project" value="UniProtKB-SubCell"/>
</dbReference>
<gene>
    <name evidence="2" type="ORF">CINCED_3A025663</name>
</gene>
<sequence>MSKRKCLSIADKFEILNKVDKGVKKKDTAAKYSIPTGSLSTILKNFFVNIIDLASSAFINYTSKNSGIGQDDTYAEGLTCTGNATDWDIKLDPYRRDVQKIHSDFGTNAEVGNGKSATKKEPGKSAEFNIEITTPGPYSTSIKQIFNNY</sequence>
<dbReference type="SUPFAM" id="SSF46689">
    <property type="entry name" value="Homeodomain-like"/>
    <property type="match status" value="1"/>
</dbReference>
<keyword evidence="2" id="KW-0238">DNA-binding</keyword>
<proteinExistence type="predicted"/>
<accession>A0A5E4NSB7</accession>
<keyword evidence="3" id="KW-1185">Reference proteome</keyword>
<dbReference type="GO" id="GO:0003677">
    <property type="term" value="F:DNA binding"/>
    <property type="evidence" value="ECO:0007669"/>
    <property type="project" value="UniProtKB-KW"/>
</dbReference>
<reference evidence="2 3" key="1">
    <citation type="submission" date="2019-08" db="EMBL/GenBank/DDBJ databases">
        <authorList>
            <person name="Alioto T."/>
            <person name="Alioto T."/>
            <person name="Gomez Garrido J."/>
        </authorList>
    </citation>
    <scope>NUCLEOTIDE SEQUENCE [LARGE SCALE GENOMIC DNA]</scope>
</reference>
<evidence type="ECO:0000313" key="3">
    <source>
        <dbReference type="Proteomes" id="UP000325440"/>
    </source>
</evidence>
<dbReference type="EMBL" id="CABPRJ010002408">
    <property type="protein sequence ID" value="VVC45654.1"/>
    <property type="molecule type" value="Genomic_DNA"/>
</dbReference>
<protein>
    <submittedName>
        <fullName evidence="2">Homeobox domain-like</fullName>
    </submittedName>
</protein>
<comment type="subcellular location">
    <subcellularLocation>
        <location evidence="1">Nucleus</location>
    </subcellularLocation>
</comment>
<dbReference type="Proteomes" id="UP000325440">
    <property type="component" value="Unassembled WGS sequence"/>
</dbReference>
<evidence type="ECO:0000256" key="1">
    <source>
        <dbReference type="ARBA" id="ARBA00004123"/>
    </source>
</evidence>
<dbReference type="InterPro" id="IPR009057">
    <property type="entry name" value="Homeodomain-like_sf"/>
</dbReference>
<keyword evidence="2" id="KW-0371">Homeobox</keyword>